<dbReference type="RefSeq" id="WP_153216281.1">
    <property type="nucleotide sequence ID" value="NZ_WIBF01000007.1"/>
</dbReference>
<keyword evidence="2" id="KW-0238">DNA-binding</keyword>
<evidence type="ECO:0000259" key="1">
    <source>
        <dbReference type="Pfam" id="PF13463"/>
    </source>
</evidence>
<protein>
    <submittedName>
        <fullName evidence="2">Winged helix DNA-binding protein</fullName>
    </submittedName>
</protein>
<dbReference type="Pfam" id="PF13463">
    <property type="entry name" value="HTH_27"/>
    <property type="match status" value="1"/>
</dbReference>
<evidence type="ECO:0000313" key="3">
    <source>
        <dbReference type="Proteomes" id="UP000444174"/>
    </source>
</evidence>
<feature type="domain" description="HTH marR-type" evidence="1">
    <location>
        <begin position="53"/>
        <end position="107"/>
    </location>
</feature>
<sequence length="173" mass="19243">MTDDHNLQAILPEPTNEPVEVSLDEFELALIRAYNGLDRWQQQSVALMSETPLSGAEGALLRIIRLHDRPKSIKELARLTNRDDIPNIQYSLRKLAAAGLVSKSGSGRTGVNYTTTQDGVRLTDEIAMNRRSQLIALLLEFGNIEADLEVGQALLNKMTSAFEETVREIAARR</sequence>
<dbReference type="InterPro" id="IPR036388">
    <property type="entry name" value="WH-like_DNA-bd_sf"/>
</dbReference>
<dbReference type="Gene3D" id="1.10.10.10">
    <property type="entry name" value="Winged helix-like DNA-binding domain superfamily/Winged helix DNA-binding domain"/>
    <property type="match status" value="1"/>
</dbReference>
<dbReference type="InterPro" id="IPR000835">
    <property type="entry name" value="HTH_MarR-typ"/>
</dbReference>
<dbReference type="InterPro" id="IPR036390">
    <property type="entry name" value="WH_DNA-bd_sf"/>
</dbReference>
<dbReference type="AlphaFoldDB" id="A0A843YIT4"/>
<name>A0A843YIT4_9RHOB</name>
<dbReference type="Proteomes" id="UP000444174">
    <property type="component" value="Unassembled WGS sequence"/>
</dbReference>
<dbReference type="EMBL" id="WIBF01000007">
    <property type="protein sequence ID" value="MQQ09344.1"/>
    <property type="molecule type" value="Genomic_DNA"/>
</dbReference>
<comment type="caution">
    <text evidence="2">The sequence shown here is derived from an EMBL/GenBank/DDBJ whole genome shotgun (WGS) entry which is preliminary data.</text>
</comment>
<reference evidence="2 3" key="1">
    <citation type="submission" date="2019-10" db="EMBL/GenBank/DDBJ databases">
        <title>Epibacterium sp. nov., isolated from seawater.</title>
        <authorList>
            <person name="Zhang X."/>
            <person name="Li N."/>
        </authorList>
    </citation>
    <scope>NUCLEOTIDE SEQUENCE [LARGE SCALE GENOMIC DNA]</scope>
    <source>
        <strain evidence="2 3">SM1979</strain>
    </source>
</reference>
<keyword evidence="3" id="KW-1185">Reference proteome</keyword>
<dbReference type="GO" id="GO:0003700">
    <property type="term" value="F:DNA-binding transcription factor activity"/>
    <property type="evidence" value="ECO:0007669"/>
    <property type="project" value="InterPro"/>
</dbReference>
<proteinExistence type="predicted"/>
<dbReference type="SUPFAM" id="SSF46785">
    <property type="entry name" value="Winged helix' DNA-binding domain"/>
    <property type="match status" value="1"/>
</dbReference>
<accession>A0A843YIT4</accession>
<gene>
    <name evidence="2" type="ORF">GFB49_12830</name>
</gene>
<organism evidence="2 3">
    <name type="scientific">Tritonibacter litoralis</name>
    <dbReference type="NCBI Taxonomy" id="2662264"/>
    <lineage>
        <taxon>Bacteria</taxon>
        <taxon>Pseudomonadati</taxon>
        <taxon>Pseudomonadota</taxon>
        <taxon>Alphaproteobacteria</taxon>
        <taxon>Rhodobacterales</taxon>
        <taxon>Paracoccaceae</taxon>
        <taxon>Tritonibacter</taxon>
    </lineage>
</organism>
<evidence type="ECO:0000313" key="2">
    <source>
        <dbReference type="EMBL" id="MQQ09344.1"/>
    </source>
</evidence>
<dbReference type="GO" id="GO:0003677">
    <property type="term" value="F:DNA binding"/>
    <property type="evidence" value="ECO:0007669"/>
    <property type="project" value="UniProtKB-KW"/>
</dbReference>